<feature type="region of interest" description="Disordered" evidence="2">
    <location>
        <begin position="1"/>
        <end position="28"/>
    </location>
</feature>
<feature type="compositionally biased region" description="Acidic residues" evidence="2">
    <location>
        <begin position="182"/>
        <end position="198"/>
    </location>
</feature>
<dbReference type="STRING" id="2316362.A0A4Q2D7U2"/>
<feature type="compositionally biased region" description="Basic and acidic residues" evidence="2">
    <location>
        <begin position="242"/>
        <end position="259"/>
    </location>
</feature>
<keyword evidence="1" id="KW-0175">Coiled coil</keyword>
<evidence type="ECO:0000256" key="1">
    <source>
        <dbReference type="SAM" id="Coils"/>
    </source>
</evidence>
<sequence>MAKTAGTHSKQAKAAASQEPTAASQDLIDESKEGIKYLQQNPVFHLKLFSDSISEAKREGQKNGKAQLFHELAEVIFTADEVDNKTREGYQGDPKRLKKKYGEHCARFKDTGEGVKLGSEAANLEAEILQEWPFYADLHALWSKLPNYNPVGVSNATPGQDHAGQAASLFDKPRKSKKSSQEAEDDAVEVSEDDEDERAVDPATSKWTSEDDDLGITLTNDNDDDEIAAVPTKTISTAASKPETDDVKVKPNLKADARHAKSTKGKSGKGKEQPYANLLNFDDIKDLHAMELKEEARRQEERARLRMKELELEQEKMKAKREKLAMEREKLAAEQRHQDRQMEFMMMLA</sequence>
<dbReference type="Proteomes" id="UP000290288">
    <property type="component" value="Unassembled WGS sequence"/>
</dbReference>
<dbReference type="AlphaFoldDB" id="A0A4Q2D7U2"/>
<evidence type="ECO:0000256" key="2">
    <source>
        <dbReference type="SAM" id="MobiDB-lite"/>
    </source>
</evidence>
<protein>
    <submittedName>
        <fullName evidence="3">Uncharacterized protein</fullName>
    </submittedName>
</protein>
<reference evidence="3 4" key="1">
    <citation type="submission" date="2019-01" db="EMBL/GenBank/DDBJ databases">
        <title>Draft genome sequence of Psathyrella aberdarensis IHI B618.</title>
        <authorList>
            <person name="Buettner E."/>
            <person name="Kellner H."/>
        </authorList>
    </citation>
    <scope>NUCLEOTIDE SEQUENCE [LARGE SCALE GENOMIC DNA]</scope>
    <source>
        <strain evidence="3 4">IHI B618</strain>
    </source>
</reference>
<dbReference type="EMBL" id="SDEE01000535">
    <property type="protein sequence ID" value="RXW15587.1"/>
    <property type="molecule type" value="Genomic_DNA"/>
</dbReference>
<gene>
    <name evidence="3" type="ORF">EST38_g10267</name>
</gene>
<organism evidence="3 4">
    <name type="scientific">Candolleomyces aberdarensis</name>
    <dbReference type="NCBI Taxonomy" id="2316362"/>
    <lineage>
        <taxon>Eukaryota</taxon>
        <taxon>Fungi</taxon>
        <taxon>Dikarya</taxon>
        <taxon>Basidiomycota</taxon>
        <taxon>Agaricomycotina</taxon>
        <taxon>Agaricomycetes</taxon>
        <taxon>Agaricomycetidae</taxon>
        <taxon>Agaricales</taxon>
        <taxon>Agaricineae</taxon>
        <taxon>Psathyrellaceae</taxon>
        <taxon>Candolleomyces</taxon>
    </lineage>
</organism>
<feature type="region of interest" description="Disordered" evidence="2">
    <location>
        <begin position="156"/>
        <end position="274"/>
    </location>
</feature>
<feature type="coiled-coil region" evidence="1">
    <location>
        <begin position="289"/>
        <end position="336"/>
    </location>
</feature>
<accession>A0A4Q2D7U2</accession>
<proteinExistence type="predicted"/>
<evidence type="ECO:0000313" key="3">
    <source>
        <dbReference type="EMBL" id="RXW15587.1"/>
    </source>
</evidence>
<comment type="caution">
    <text evidence="3">The sequence shown here is derived from an EMBL/GenBank/DDBJ whole genome shotgun (WGS) entry which is preliminary data.</text>
</comment>
<name>A0A4Q2D7U2_9AGAR</name>
<dbReference type="OrthoDB" id="3269075at2759"/>
<evidence type="ECO:0000313" key="4">
    <source>
        <dbReference type="Proteomes" id="UP000290288"/>
    </source>
</evidence>
<keyword evidence="4" id="KW-1185">Reference proteome</keyword>